<accession>A0A084WFS1</accession>
<reference evidence="2 4" key="1">
    <citation type="journal article" date="2014" name="BMC Genomics">
        <title>Genome sequence of Anopheles sinensis provides insight into genetics basis of mosquito competence for malaria parasites.</title>
        <authorList>
            <person name="Zhou D."/>
            <person name="Zhang D."/>
            <person name="Ding G."/>
            <person name="Shi L."/>
            <person name="Hou Q."/>
            <person name="Ye Y."/>
            <person name="Xu Y."/>
            <person name="Zhou H."/>
            <person name="Xiong C."/>
            <person name="Li S."/>
            <person name="Yu J."/>
            <person name="Hong S."/>
            <person name="Yu X."/>
            <person name="Zou P."/>
            <person name="Chen C."/>
            <person name="Chang X."/>
            <person name="Wang W."/>
            <person name="Lv Y."/>
            <person name="Sun Y."/>
            <person name="Ma L."/>
            <person name="Shen B."/>
            <person name="Zhu C."/>
        </authorList>
    </citation>
    <scope>NUCLEOTIDE SEQUENCE [LARGE SCALE GENOMIC DNA]</scope>
</reference>
<feature type="compositionally biased region" description="Polar residues" evidence="1">
    <location>
        <begin position="42"/>
        <end position="51"/>
    </location>
</feature>
<keyword evidence="4" id="KW-1185">Reference proteome</keyword>
<evidence type="ECO:0000313" key="4">
    <source>
        <dbReference type="Proteomes" id="UP000030765"/>
    </source>
</evidence>
<dbReference type="Proteomes" id="UP000030765">
    <property type="component" value="Unassembled WGS sequence"/>
</dbReference>
<reference evidence="3" key="2">
    <citation type="submission" date="2020-05" db="UniProtKB">
        <authorList>
            <consortium name="EnsemblMetazoa"/>
        </authorList>
    </citation>
    <scope>IDENTIFICATION</scope>
</reference>
<protein>
    <submittedName>
        <fullName evidence="2 3">Uncharacterized protein</fullName>
    </submittedName>
</protein>
<dbReference type="EnsemblMetazoa" id="ASIC017079-RA">
    <property type="protein sequence ID" value="ASIC017079-PA"/>
    <property type="gene ID" value="ASIC017079"/>
</dbReference>
<evidence type="ECO:0000313" key="2">
    <source>
        <dbReference type="EMBL" id="KFB49065.1"/>
    </source>
</evidence>
<dbReference type="VEuPathDB" id="VectorBase:ASIC017079"/>
<dbReference type="EMBL" id="KE525342">
    <property type="protein sequence ID" value="KFB49065.1"/>
    <property type="molecule type" value="Genomic_DNA"/>
</dbReference>
<evidence type="ECO:0000313" key="3">
    <source>
        <dbReference type="EnsemblMetazoa" id="ASIC017079-PA"/>
    </source>
</evidence>
<evidence type="ECO:0000256" key="1">
    <source>
        <dbReference type="SAM" id="MobiDB-lite"/>
    </source>
</evidence>
<gene>
    <name evidence="2" type="ORF">ZHAS_00017079</name>
</gene>
<sequence length="70" mass="7701">MPPNESALGVRGHTTKNNHSEQPTPFSLSGSLMRPFGGSTPDDATSTSSEWSNRRQNRRITYTRGLGRVI</sequence>
<feature type="region of interest" description="Disordered" evidence="1">
    <location>
        <begin position="1"/>
        <end position="70"/>
    </location>
</feature>
<name>A0A084WFS1_ANOSI</name>
<dbReference type="EMBL" id="ATLV01023392">
    <property type="status" value="NOT_ANNOTATED_CDS"/>
    <property type="molecule type" value="Genomic_DNA"/>
</dbReference>
<organism evidence="2">
    <name type="scientific">Anopheles sinensis</name>
    <name type="common">Mosquito</name>
    <dbReference type="NCBI Taxonomy" id="74873"/>
    <lineage>
        <taxon>Eukaryota</taxon>
        <taxon>Metazoa</taxon>
        <taxon>Ecdysozoa</taxon>
        <taxon>Arthropoda</taxon>
        <taxon>Hexapoda</taxon>
        <taxon>Insecta</taxon>
        <taxon>Pterygota</taxon>
        <taxon>Neoptera</taxon>
        <taxon>Endopterygota</taxon>
        <taxon>Diptera</taxon>
        <taxon>Nematocera</taxon>
        <taxon>Culicoidea</taxon>
        <taxon>Culicidae</taxon>
        <taxon>Anophelinae</taxon>
        <taxon>Anopheles</taxon>
    </lineage>
</organism>
<proteinExistence type="predicted"/>
<feature type="compositionally biased region" description="Polar residues" evidence="1">
    <location>
        <begin position="15"/>
        <end position="30"/>
    </location>
</feature>
<dbReference type="AlphaFoldDB" id="A0A084WFS1"/>